<keyword evidence="2" id="KW-1185">Reference proteome</keyword>
<organism evidence="1 2">
    <name type="scientific">Cetraspora pellucida</name>
    <dbReference type="NCBI Taxonomy" id="1433469"/>
    <lineage>
        <taxon>Eukaryota</taxon>
        <taxon>Fungi</taxon>
        <taxon>Fungi incertae sedis</taxon>
        <taxon>Mucoromycota</taxon>
        <taxon>Glomeromycotina</taxon>
        <taxon>Glomeromycetes</taxon>
        <taxon>Diversisporales</taxon>
        <taxon>Gigasporaceae</taxon>
        <taxon>Cetraspora</taxon>
    </lineage>
</organism>
<sequence length="42" mass="4801">SSSEVADAFRNIYKNSNNHLIYPRLLQCDEGHEFMGSVTLLM</sequence>
<feature type="non-terminal residue" evidence="1">
    <location>
        <position position="1"/>
    </location>
</feature>
<reference evidence="1" key="1">
    <citation type="submission" date="2021-06" db="EMBL/GenBank/DDBJ databases">
        <authorList>
            <person name="Kallberg Y."/>
            <person name="Tangrot J."/>
            <person name="Rosling A."/>
        </authorList>
    </citation>
    <scope>NUCLEOTIDE SEQUENCE</scope>
    <source>
        <strain evidence="1">28 12/20/2015</strain>
    </source>
</reference>
<gene>
    <name evidence="1" type="ORF">SPELUC_LOCUS15458</name>
</gene>
<name>A0ACA9QVF2_9GLOM</name>
<dbReference type="Proteomes" id="UP000789366">
    <property type="component" value="Unassembled WGS sequence"/>
</dbReference>
<comment type="caution">
    <text evidence="1">The sequence shown here is derived from an EMBL/GenBank/DDBJ whole genome shotgun (WGS) entry which is preliminary data.</text>
</comment>
<dbReference type="EMBL" id="CAJVPW010051178">
    <property type="protein sequence ID" value="CAG8766035.1"/>
    <property type="molecule type" value="Genomic_DNA"/>
</dbReference>
<feature type="non-terminal residue" evidence="1">
    <location>
        <position position="42"/>
    </location>
</feature>
<proteinExistence type="predicted"/>
<evidence type="ECO:0000313" key="2">
    <source>
        <dbReference type="Proteomes" id="UP000789366"/>
    </source>
</evidence>
<evidence type="ECO:0000313" key="1">
    <source>
        <dbReference type="EMBL" id="CAG8766035.1"/>
    </source>
</evidence>
<protein>
    <submittedName>
        <fullName evidence="1">13088_t:CDS:1</fullName>
    </submittedName>
</protein>
<accession>A0ACA9QVF2</accession>